<dbReference type="AlphaFoldDB" id="A0AAE0XN72"/>
<proteinExistence type="predicted"/>
<dbReference type="Proteomes" id="UP001283361">
    <property type="component" value="Unassembled WGS sequence"/>
</dbReference>
<sequence>MSTSGHVTPGGITSKVKSPCHHRATITLAKSSPKDTKDGHRCRWMFIMIVQPIKSTHENHSRDPISAWP</sequence>
<organism evidence="1 2">
    <name type="scientific">Elysia crispata</name>
    <name type="common">lettuce slug</name>
    <dbReference type="NCBI Taxonomy" id="231223"/>
    <lineage>
        <taxon>Eukaryota</taxon>
        <taxon>Metazoa</taxon>
        <taxon>Spiralia</taxon>
        <taxon>Lophotrochozoa</taxon>
        <taxon>Mollusca</taxon>
        <taxon>Gastropoda</taxon>
        <taxon>Heterobranchia</taxon>
        <taxon>Euthyneura</taxon>
        <taxon>Panpulmonata</taxon>
        <taxon>Sacoglossa</taxon>
        <taxon>Placobranchoidea</taxon>
        <taxon>Plakobranchidae</taxon>
        <taxon>Elysia</taxon>
    </lineage>
</organism>
<gene>
    <name evidence="1" type="ORF">RRG08_064929</name>
</gene>
<name>A0AAE0XN72_9GAST</name>
<reference evidence="1" key="1">
    <citation type="journal article" date="2023" name="G3 (Bethesda)">
        <title>A reference genome for the long-term kleptoplast-retaining sea slug Elysia crispata morphotype clarki.</title>
        <authorList>
            <person name="Eastman K.E."/>
            <person name="Pendleton A.L."/>
            <person name="Shaikh M.A."/>
            <person name="Suttiyut T."/>
            <person name="Ogas R."/>
            <person name="Tomko P."/>
            <person name="Gavelis G."/>
            <person name="Widhalm J.R."/>
            <person name="Wisecaver J.H."/>
        </authorList>
    </citation>
    <scope>NUCLEOTIDE SEQUENCE</scope>
    <source>
        <strain evidence="1">ECLA1</strain>
    </source>
</reference>
<protein>
    <submittedName>
        <fullName evidence="1">Uncharacterized protein</fullName>
    </submittedName>
</protein>
<accession>A0AAE0XN72</accession>
<evidence type="ECO:0000313" key="2">
    <source>
        <dbReference type="Proteomes" id="UP001283361"/>
    </source>
</evidence>
<evidence type="ECO:0000313" key="1">
    <source>
        <dbReference type="EMBL" id="KAK3698012.1"/>
    </source>
</evidence>
<dbReference type="EMBL" id="JAWDGP010007989">
    <property type="protein sequence ID" value="KAK3698012.1"/>
    <property type="molecule type" value="Genomic_DNA"/>
</dbReference>
<keyword evidence="2" id="KW-1185">Reference proteome</keyword>
<comment type="caution">
    <text evidence="1">The sequence shown here is derived from an EMBL/GenBank/DDBJ whole genome shotgun (WGS) entry which is preliminary data.</text>
</comment>